<name>A0A515D918_9BURK</name>
<gene>
    <name evidence="2" type="ORF">EUB48_06120</name>
</gene>
<dbReference type="KEGG" id="rhf:EUB48_06120"/>
<feature type="transmembrane region" description="Helical" evidence="1">
    <location>
        <begin position="45"/>
        <end position="67"/>
    </location>
</feature>
<accession>A0A515D918</accession>
<evidence type="ECO:0000313" key="3">
    <source>
        <dbReference type="Proteomes" id="UP000316798"/>
    </source>
</evidence>
<evidence type="ECO:0000256" key="1">
    <source>
        <dbReference type="SAM" id="Phobius"/>
    </source>
</evidence>
<keyword evidence="1" id="KW-1133">Transmembrane helix</keyword>
<reference evidence="2 3" key="1">
    <citation type="submission" date="2019-01" db="EMBL/GenBank/DDBJ databases">
        <title>Genomic insights into a novel species Rhodoferax sp.</title>
        <authorList>
            <person name="Jin L."/>
        </authorList>
    </citation>
    <scope>NUCLEOTIDE SEQUENCE [LARGE SCALE GENOMIC DNA]</scope>
    <source>
        <strain evidence="2 3">CHu59-6-5</strain>
    </source>
</reference>
<keyword evidence="1" id="KW-0472">Membrane</keyword>
<keyword evidence="3" id="KW-1185">Reference proteome</keyword>
<organism evidence="2 3">
    <name type="scientific">Rhodoferax sediminis</name>
    <dbReference type="NCBI Taxonomy" id="2509614"/>
    <lineage>
        <taxon>Bacteria</taxon>
        <taxon>Pseudomonadati</taxon>
        <taxon>Pseudomonadota</taxon>
        <taxon>Betaproteobacteria</taxon>
        <taxon>Burkholderiales</taxon>
        <taxon>Comamonadaceae</taxon>
        <taxon>Rhodoferax</taxon>
    </lineage>
</organism>
<dbReference type="EMBL" id="CP035503">
    <property type="protein sequence ID" value="QDL36913.1"/>
    <property type="molecule type" value="Genomic_DNA"/>
</dbReference>
<proteinExistence type="predicted"/>
<dbReference type="AlphaFoldDB" id="A0A515D918"/>
<protein>
    <submittedName>
        <fullName evidence="2">Uncharacterized protein</fullName>
    </submittedName>
</protein>
<keyword evidence="1" id="KW-0812">Transmembrane</keyword>
<evidence type="ECO:0000313" key="2">
    <source>
        <dbReference type="EMBL" id="QDL36913.1"/>
    </source>
</evidence>
<dbReference type="Proteomes" id="UP000316798">
    <property type="component" value="Chromosome"/>
</dbReference>
<sequence length="86" mass="9104">MALPVTVPFSSLLATKVDLVNVLENEAVELLLAAAARSLAVASPVFHFVMVLVLPLCWFELLFCCAVEFSLAFGPAPVCVEVAVAV</sequence>